<gene>
    <name evidence="2" type="ORF">JBS370_LOCUS6695</name>
    <name evidence="1" type="ORF">ZHD862_LOCUS14698</name>
</gene>
<accession>A0A814JXX9</accession>
<dbReference type="InterPro" id="IPR004991">
    <property type="entry name" value="Aerolysin-like"/>
</dbReference>
<organism evidence="1 3">
    <name type="scientific">Rotaria sordida</name>
    <dbReference type="NCBI Taxonomy" id="392033"/>
    <lineage>
        <taxon>Eukaryota</taxon>
        <taxon>Metazoa</taxon>
        <taxon>Spiralia</taxon>
        <taxon>Gnathifera</taxon>
        <taxon>Rotifera</taxon>
        <taxon>Eurotatoria</taxon>
        <taxon>Bdelloidea</taxon>
        <taxon>Philodinida</taxon>
        <taxon>Philodinidae</taxon>
        <taxon>Rotaria</taxon>
    </lineage>
</organism>
<dbReference type="AlphaFoldDB" id="A0A814JXX9"/>
<dbReference type="SUPFAM" id="SSF56973">
    <property type="entry name" value="Aerolisin/ETX pore-forming domain"/>
    <property type="match status" value="1"/>
</dbReference>
<evidence type="ECO:0000313" key="2">
    <source>
        <dbReference type="EMBL" id="CAF3657230.1"/>
    </source>
</evidence>
<dbReference type="Pfam" id="PF03318">
    <property type="entry name" value="ETX_MTX2"/>
    <property type="match status" value="1"/>
</dbReference>
<dbReference type="Gene3D" id="2.170.15.10">
    <property type="entry name" value="Proaerolysin, chain A, domain 3"/>
    <property type="match status" value="1"/>
</dbReference>
<evidence type="ECO:0000313" key="3">
    <source>
        <dbReference type="Proteomes" id="UP000663864"/>
    </source>
</evidence>
<dbReference type="EMBL" id="CAJOBD010000378">
    <property type="protein sequence ID" value="CAF3657230.1"/>
    <property type="molecule type" value="Genomic_DNA"/>
</dbReference>
<dbReference type="EMBL" id="CAJNOT010000645">
    <property type="protein sequence ID" value="CAF1044019.1"/>
    <property type="molecule type" value="Genomic_DNA"/>
</dbReference>
<dbReference type="Proteomes" id="UP000663836">
    <property type="component" value="Unassembled WGS sequence"/>
</dbReference>
<proteinExistence type="predicted"/>
<evidence type="ECO:0000313" key="1">
    <source>
        <dbReference type="EMBL" id="CAF1044019.1"/>
    </source>
</evidence>
<reference evidence="1" key="1">
    <citation type="submission" date="2021-02" db="EMBL/GenBank/DDBJ databases">
        <authorList>
            <person name="Nowell W R."/>
        </authorList>
    </citation>
    <scope>NUCLEOTIDE SEQUENCE</scope>
</reference>
<dbReference type="Proteomes" id="UP000663864">
    <property type="component" value="Unassembled WGS sequence"/>
</dbReference>
<comment type="caution">
    <text evidence="1">The sequence shown here is derived from an EMBL/GenBank/DDBJ whole genome shotgun (WGS) entry which is preliminary data.</text>
</comment>
<protein>
    <submittedName>
        <fullName evidence="1">Uncharacterized protein</fullName>
    </submittedName>
</protein>
<name>A0A814JXX9_9BILA</name>
<sequence>MEENLVPITPIFDCTTNEVLQVPTGILYQMNIEPRESNTHVKYVIDKNFNLLTSTATRDDYNQLWCLIPVTVTTDNSTDVTHVGYRIKNAQTGKVITCDGMCCLLNGALMSLQSDDPLGYTNPKRLWTLTSVTTSKEKFVLCNQYTQHRLSLGPIIGSRLLSPYIRCSKATGDFISFSMPSVTFNGEILKMEFDQPLPQLLAKSTENILISSHIIRNQTLNSTHTESITHSITRTNSFTYSFKESLKYLSGLSFKAEIPFISTNSGSTIDMKSELGGESQQQWTQTRQETYSISKTITVPPNECIEVKSFVQWIENISIPFKAKIKVSGRCHRLRSDDGQIIENQPMNRDLIEQYLKMNSFQGQILSYAEDNVLMAELAGVFTGSYGLGTDTELKNI</sequence>